<evidence type="ECO:0000313" key="2">
    <source>
        <dbReference type="EMBL" id="WXB77846.1"/>
    </source>
</evidence>
<evidence type="ECO:0000259" key="1">
    <source>
        <dbReference type="Pfam" id="PF13338"/>
    </source>
</evidence>
<dbReference type="EMBL" id="CP144913">
    <property type="protein sequence ID" value="WXB77846.1"/>
    <property type="molecule type" value="Genomic_DNA"/>
</dbReference>
<dbReference type="Pfam" id="PF13338">
    <property type="entry name" value="AbiEi_4"/>
    <property type="match status" value="1"/>
</dbReference>
<dbReference type="SUPFAM" id="SSF52980">
    <property type="entry name" value="Restriction endonuclease-like"/>
    <property type="match status" value="1"/>
</dbReference>
<name>A0ABZ2ML67_9MICO</name>
<dbReference type="InterPro" id="IPR025159">
    <property type="entry name" value="AbiEi_N"/>
</dbReference>
<accession>A0ABZ2ML67</accession>
<dbReference type="Proteomes" id="UP001382727">
    <property type="component" value="Chromosome"/>
</dbReference>
<reference evidence="2 3" key="1">
    <citation type="submission" date="2024-02" db="EMBL/GenBank/DDBJ databases">
        <title>Janibacter sp. nov., isolated from gut of marine sandworm.</title>
        <authorList>
            <person name="Kim B."/>
            <person name="Jun M.O."/>
            <person name="Shin N.-R."/>
        </authorList>
    </citation>
    <scope>NUCLEOTIDE SEQUENCE [LARGE SCALE GENOMIC DNA]</scope>
    <source>
        <strain evidence="2 3">A1S7</strain>
    </source>
</reference>
<sequence length="304" mass="32877">MIDVPVDLFSGLLALPDGIFTRQDALRVGVTDDVLTAAVRRGVLIRPCRGAYTSPDTWAKGEARHLLARAALRLYPDAVLAGAPAVRAHGIPLFEVPLVRVDIMRPVTSEATTARLRIRPLRDEVVQTSWGPATDLPSSLVQLTMDHGIASGLASFDAALHTGAVTRDELEAAYARVAGWPRSSRVRCALAWSDGHAESLGESVTRAILLGAGWEVESQVLVADENGEIFARADLGIKGTRVLLEFDGKVKYSDGGVDALFREKRREDRIRAQGYVVVRVTWADLFHPERIVAAVQSALMAAVA</sequence>
<proteinExistence type="predicted"/>
<organism evidence="2 3">
    <name type="scientific">Janibacter alittae</name>
    <dbReference type="NCBI Taxonomy" id="3115209"/>
    <lineage>
        <taxon>Bacteria</taxon>
        <taxon>Bacillati</taxon>
        <taxon>Actinomycetota</taxon>
        <taxon>Actinomycetes</taxon>
        <taxon>Micrococcales</taxon>
        <taxon>Intrasporangiaceae</taxon>
        <taxon>Janibacter</taxon>
    </lineage>
</organism>
<evidence type="ECO:0000313" key="3">
    <source>
        <dbReference type="Proteomes" id="UP001382727"/>
    </source>
</evidence>
<gene>
    <name evidence="2" type="ORF">V1351_07140</name>
</gene>
<keyword evidence="3" id="KW-1185">Reference proteome</keyword>
<feature type="domain" description="AbiEi antitoxin N-terminal" evidence="1">
    <location>
        <begin position="18"/>
        <end position="54"/>
    </location>
</feature>
<dbReference type="InterPro" id="IPR011335">
    <property type="entry name" value="Restrct_endonuc-II-like"/>
</dbReference>
<protein>
    <submittedName>
        <fullName evidence="2">Type IV toxin-antitoxin system AbiEi family antitoxin domain-containing protein</fullName>
    </submittedName>
</protein>
<dbReference type="RefSeq" id="WP_338752105.1">
    <property type="nucleotide sequence ID" value="NZ_CP144913.1"/>
</dbReference>